<evidence type="ECO:0000313" key="4">
    <source>
        <dbReference type="Proteomes" id="UP001634394"/>
    </source>
</evidence>
<evidence type="ECO:0000256" key="2">
    <source>
        <dbReference type="SAM" id="MobiDB-lite"/>
    </source>
</evidence>
<feature type="compositionally biased region" description="Basic and acidic residues" evidence="2">
    <location>
        <begin position="201"/>
        <end position="315"/>
    </location>
</feature>
<comment type="similarity">
    <text evidence="1">Belongs to the CFAP97 family.</text>
</comment>
<dbReference type="InterPro" id="IPR038792">
    <property type="entry name" value="CFAP97D1/2"/>
</dbReference>
<dbReference type="Proteomes" id="UP001634394">
    <property type="component" value="Unassembled WGS sequence"/>
</dbReference>
<dbReference type="Pfam" id="PF13879">
    <property type="entry name" value="Hmw_CFAP97"/>
    <property type="match status" value="1"/>
</dbReference>
<evidence type="ECO:0000256" key="1">
    <source>
        <dbReference type="ARBA" id="ARBA00008315"/>
    </source>
</evidence>
<name>A0ABD3UCT2_SINWO</name>
<evidence type="ECO:0008006" key="5">
    <source>
        <dbReference type="Google" id="ProtNLM"/>
    </source>
</evidence>
<gene>
    <name evidence="3" type="ORF">ACJMK2_017776</name>
</gene>
<reference evidence="3 4" key="1">
    <citation type="submission" date="2024-11" db="EMBL/GenBank/DDBJ databases">
        <title>Chromosome-level genome assembly of the freshwater bivalve Anodonta woodiana.</title>
        <authorList>
            <person name="Chen X."/>
        </authorList>
    </citation>
    <scope>NUCLEOTIDE SEQUENCE [LARGE SCALE GENOMIC DNA]</scope>
    <source>
        <strain evidence="3">MN2024</strain>
        <tissue evidence="3">Gills</tissue>
    </source>
</reference>
<comment type="caution">
    <text evidence="3">The sequence shown here is derived from an EMBL/GenBank/DDBJ whole genome shotgun (WGS) entry which is preliminary data.</text>
</comment>
<evidence type="ECO:0000313" key="3">
    <source>
        <dbReference type="EMBL" id="KAL3846822.1"/>
    </source>
</evidence>
<feature type="region of interest" description="Disordered" evidence="2">
    <location>
        <begin position="167"/>
        <end position="315"/>
    </location>
</feature>
<organism evidence="3 4">
    <name type="scientific">Sinanodonta woodiana</name>
    <name type="common">Chinese pond mussel</name>
    <name type="synonym">Anodonta woodiana</name>
    <dbReference type="NCBI Taxonomy" id="1069815"/>
    <lineage>
        <taxon>Eukaryota</taxon>
        <taxon>Metazoa</taxon>
        <taxon>Spiralia</taxon>
        <taxon>Lophotrochozoa</taxon>
        <taxon>Mollusca</taxon>
        <taxon>Bivalvia</taxon>
        <taxon>Autobranchia</taxon>
        <taxon>Heteroconchia</taxon>
        <taxon>Palaeoheterodonta</taxon>
        <taxon>Unionida</taxon>
        <taxon>Unionoidea</taxon>
        <taxon>Unionidae</taxon>
        <taxon>Unioninae</taxon>
        <taxon>Sinanodonta</taxon>
    </lineage>
</organism>
<dbReference type="InterPro" id="IPR029488">
    <property type="entry name" value="Hmw/CFAP97"/>
</dbReference>
<dbReference type="PANTHER" id="PTHR33768">
    <property type="entry name" value="MIP11318P"/>
    <property type="match status" value="1"/>
</dbReference>
<protein>
    <recommendedName>
        <fullName evidence="5">Cilia- and flagella-associated protein 97</fullName>
    </recommendedName>
</protein>
<sequence>MHSSTDTKMFRSYNSILPTHNKLLQMKWDQKYYKEHQEKLMQAKPMVDTKAPATYMHLHLKLKKLQLEEERLATVERDNRILLEKMSYVMRTRGRVDNRNEYEYKSLNREKRQRELLRVTKENQAILRRVMMRQPEYSHKKWQQEWEENQTFMESISHFPKDWWVTSDKQKRSEETEEGEMTTENGVKGKGAGHNEQSAGGEKKRDVKKDIKKDEEREKNKPVKKDGNKEKDTRGDDSIKVQKDGNKEKDTGGDDNIKVQKDGKKDKDTGGDDNIKVQKDGKNDKDTGGDDNIKVQKDGKKDKDADSMGDENMKA</sequence>
<accession>A0ABD3UCT2</accession>
<dbReference type="EMBL" id="JBJQND010000016">
    <property type="protein sequence ID" value="KAL3846822.1"/>
    <property type="molecule type" value="Genomic_DNA"/>
</dbReference>
<dbReference type="AlphaFoldDB" id="A0ABD3UCT2"/>
<dbReference type="PANTHER" id="PTHR33768:SF3">
    <property type="entry name" value="MIP11318P"/>
    <property type="match status" value="1"/>
</dbReference>
<keyword evidence="4" id="KW-1185">Reference proteome</keyword>
<proteinExistence type="inferred from homology"/>